<dbReference type="Proteomes" id="UP000178869">
    <property type="component" value="Unassembled WGS sequence"/>
</dbReference>
<dbReference type="PANTHER" id="PTHR37422:SF13">
    <property type="entry name" value="LIPOPOLYSACCHARIDE BIOSYNTHESIS PROTEIN PA4999-RELATED"/>
    <property type="match status" value="1"/>
</dbReference>
<comment type="subcellular location">
    <subcellularLocation>
        <location evidence="1">Membrane</location>
        <topology evidence="1">Multi-pass membrane protein</topology>
    </subcellularLocation>
</comment>
<evidence type="ECO:0000259" key="6">
    <source>
        <dbReference type="Pfam" id="PF04932"/>
    </source>
</evidence>
<feature type="transmembrane region" description="Helical" evidence="5">
    <location>
        <begin position="53"/>
        <end position="71"/>
    </location>
</feature>
<dbReference type="InterPro" id="IPR051533">
    <property type="entry name" value="WaaL-like"/>
</dbReference>
<evidence type="ECO:0000313" key="8">
    <source>
        <dbReference type="Proteomes" id="UP000178869"/>
    </source>
</evidence>
<feature type="transmembrane region" description="Helical" evidence="5">
    <location>
        <begin position="116"/>
        <end position="133"/>
    </location>
</feature>
<evidence type="ECO:0000256" key="4">
    <source>
        <dbReference type="ARBA" id="ARBA00023136"/>
    </source>
</evidence>
<keyword evidence="3 5" id="KW-1133">Transmembrane helix</keyword>
<dbReference type="GO" id="GO:0016020">
    <property type="term" value="C:membrane"/>
    <property type="evidence" value="ECO:0007669"/>
    <property type="project" value="UniProtKB-SubCell"/>
</dbReference>
<feature type="transmembrane region" description="Helical" evidence="5">
    <location>
        <begin position="15"/>
        <end position="33"/>
    </location>
</feature>
<evidence type="ECO:0000256" key="1">
    <source>
        <dbReference type="ARBA" id="ARBA00004141"/>
    </source>
</evidence>
<keyword evidence="4 5" id="KW-0472">Membrane</keyword>
<feature type="transmembrane region" description="Helical" evidence="5">
    <location>
        <begin position="265"/>
        <end position="285"/>
    </location>
</feature>
<feature type="transmembrane region" description="Helical" evidence="5">
    <location>
        <begin position="211"/>
        <end position="228"/>
    </location>
</feature>
<comment type="caution">
    <text evidence="7">The sequence shown here is derived from an EMBL/GenBank/DDBJ whole genome shotgun (WGS) entry which is preliminary data.</text>
</comment>
<proteinExistence type="predicted"/>
<evidence type="ECO:0000256" key="2">
    <source>
        <dbReference type="ARBA" id="ARBA00022692"/>
    </source>
</evidence>
<dbReference type="InterPro" id="IPR007016">
    <property type="entry name" value="O-antigen_ligase-rel_domated"/>
</dbReference>
<dbReference type="AlphaFoldDB" id="A0A1G2PE64"/>
<protein>
    <recommendedName>
        <fullName evidence="6">O-antigen ligase-related domain-containing protein</fullName>
    </recommendedName>
</protein>
<accession>A0A1G2PE64</accession>
<feature type="transmembrane region" description="Helical" evidence="5">
    <location>
        <begin position="145"/>
        <end position="165"/>
    </location>
</feature>
<feature type="transmembrane region" description="Helical" evidence="5">
    <location>
        <begin position="91"/>
        <end position="110"/>
    </location>
</feature>
<organism evidence="7 8">
    <name type="scientific">Candidatus Terrybacteria bacterium RIFCSPHIGHO2_01_FULL_43_35</name>
    <dbReference type="NCBI Taxonomy" id="1802361"/>
    <lineage>
        <taxon>Bacteria</taxon>
        <taxon>Candidatus Terryibacteriota</taxon>
    </lineage>
</organism>
<feature type="transmembrane region" description="Helical" evidence="5">
    <location>
        <begin position="240"/>
        <end position="259"/>
    </location>
</feature>
<dbReference type="EMBL" id="MHSR01000013">
    <property type="protein sequence ID" value="OHA46626.1"/>
    <property type="molecule type" value="Genomic_DNA"/>
</dbReference>
<evidence type="ECO:0000256" key="5">
    <source>
        <dbReference type="SAM" id="Phobius"/>
    </source>
</evidence>
<evidence type="ECO:0000256" key="3">
    <source>
        <dbReference type="ARBA" id="ARBA00022989"/>
    </source>
</evidence>
<dbReference type="Pfam" id="PF04932">
    <property type="entry name" value="Wzy_C"/>
    <property type="match status" value="1"/>
</dbReference>
<feature type="transmembrane region" description="Helical" evidence="5">
    <location>
        <begin position="433"/>
        <end position="451"/>
    </location>
</feature>
<feature type="domain" description="O-antigen ligase-related" evidence="6">
    <location>
        <begin position="249"/>
        <end position="410"/>
    </location>
</feature>
<name>A0A1G2PE64_9BACT</name>
<sequence>MADRTTKIIGKQKKYDSLLAIAFTFFILAIPFQTRIFLADLGHGLEGNEYSSAWLWGTDILLAAVAFLIIARQSFYPAEVTQEFKKSLSEVIVEIFLLGFLITIVTSLAFAANKHIAAWTFIKFLELFILFFIPRFLKPDVLFKVLAVGMGLGAIAQSLIALLQFKFQSDLGLRLLGESPLGMLINGVAKMHVAGATVIRVYGTTPHPNVLAAYLAVAVLIINALLLNYLKDNRDNKRAILIKIIFGSFLLLSFFALALSGSRAVWVGLLAGETIFFGFLIAKYFHAGIVEKAKITIRPRSDVLRMIIFTISVNAVAAVLVLLALFPFIVPRVSVAREEQAVGFRLFYNQTAIELIEAKPLVGVGPGDFVENIGQPTPRFKLKDWVYQPAHNIYLLIAAENGLISLFIFICLVLSVFYRTASKIKNLSWQNNNFVLAAGISLGLILFVGFFDHFSWTLQQGRLLFWLLLGILASHGLKDKRFGEPS</sequence>
<reference evidence="7 8" key="1">
    <citation type="journal article" date="2016" name="Nat. Commun.">
        <title>Thousands of microbial genomes shed light on interconnected biogeochemical processes in an aquifer system.</title>
        <authorList>
            <person name="Anantharaman K."/>
            <person name="Brown C.T."/>
            <person name="Hug L.A."/>
            <person name="Sharon I."/>
            <person name="Castelle C.J."/>
            <person name="Probst A.J."/>
            <person name="Thomas B.C."/>
            <person name="Singh A."/>
            <person name="Wilkins M.J."/>
            <person name="Karaoz U."/>
            <person name="Brodie E.L."/>
            <person name="Williams K.H."/>
            <person name="Hubbard S.S."/>
            <person name="Banfield J.F."/>
        </authorList>
    </citation>
    <scope>NUCLEOTIDE SEQUENCE [LARGE SCALE GENOMIC DNA]</scope>
</reference>
<dbReference type="PANTHER" id="PTHR37422">
    <property type="entry name" value="TEICHURONIC ACID BIOSYNTHESIS PROTEIN TUAE"/>
    <property type="match status" value="1"/>
</dbReference>
<feature type="transmembrane region" description="Helical" evidence="5">
    <location>
        <begin position="393"/>
        <end position="421"/>
    </location>
</feature>
<gene>
    <name evidence="7" type="ORF">A2828_01845</name>
</gene>
<evidence type="ECO:0000313" key="7">
    <source>
        <dbReference type="EMBL" id="OHA46626.1"/>
    </source>
</evidence>
<feature type="transmembrane region" description="Helical" evidence="5">
    <location>
        <begin position="306"/>
        <end position="330"/>
    </location>
</feature>
<keyword evidence="2 5" id="KW-0812">Transmembrane</keyword>